<keyword evidence="2" id="KW-1133">Transmembrane helix</keyword>
<dbReference type="HOGENOM" id="CLU_1897820_0_0_1"/>
<dbReference type="InParanoid" id="G2WVA7"/>
<keyword evidence="2" id="KW-0472">Membrane</keyword>
<evidence type="ECO:0000256" key="1">
    <source>
        <dbReference type="SAM" id="MobiDB-lite"/>
    </source>
</evidence>
<keyword evidence="2" id="KW-0812">Transmembrane</keyword>
<feature type="transmembrane region" description="Helical" evidence="2">
    <location>
        <begin position="12"/>
        <end position="32"/>
    </location>
</feature>
<name>G2WVA7_VERDV</name>
<dbReference type="KEGG" id="vda:VDAG_02248"/>
<dbReference type="EMBL" id="DS572697">
    <property type="protein sequence ID" value="EGY20232.1"/>
    <property type="molecule type" value="Genomic_DNA"/>
</dbReference>
<gene>
    <name evidence="3" type="ORF">VDAG_02248</name>
</gene>
<protein>
    <submittedName>
        <fullName evidence="3">Uncharacterized protein</fullName>
    </submittedName>
</protein>
<dbReference type="Proteomes" id="UP000001611">
    <property type="component" value="Chromosome 7"/>
</dbReference>
<dbReference type="AlphaFoldDB" id="G2WVA7"/>
<feature type="region of interest" description="Disordered" evidence="1">
    <location>
        <begin position="75"/>
        <end position="96"/>
    </location>
</feature>
<dbReference type="GeneID" id="20703711"/>
<organism evidence="3 4">
    <name type="scientific">Verticillium dahliae (strain VdLs.17 / ATCC MYA-4575 / FGSC 10137)</name>
    <name type="common">Verticillium wilt</name>
    <dbReference type="NCBI Taxonomy" id="498257"/>
    <lineage>
        <taxon>Eukaryota</taxon>
        <taxon>Fungi</taxon>
        <taxon>Dikarya</taxon>
        <taxon>Ascomycota</taxon>
        <taxon>Pezizomycotina</taxon>
        <taxon>Sordariomycetes</taxon>
        <taxon>Hypocreomycetidae</taxon>
        <taxon>Glomerellales</taxon>
        <taxon>Plectosphaerellaceae</taxon>
        <taxon>Verticillium</taxon>
    </lineage>
</organism>
<proteinExistence type="predicted"/>
<evidence type="ECO:0000313" key="3">
    <source>
        <dbReference type="EMBL" id="EGY20232.1"/>
    </source>
</evidence>
<dbReference type="RefSeq" id="XP_009656572.1">
    <property type="nucleotide sequence ID" value="XM_009658277.1"/>
</dbReference>
<accession>G2WVA7</accession>
<evidence type="ECO:0000313" key="4">
    <source>
        <dbReference type="Proteomes" id="UP000001611"/>
    </source>
</evidence>
<sequence length="134" mass="13495">MQSLGREAVTEILLVVTVILVIVVVILLLGVLEPLDENPTPLAHGSHGLAGRSPLVAPPRDNGLLLEDVEAVEPLQQRREHGAGAGGLEGAHADEGPLQREDKVALLGLAAADADLADEGRGAAAGGEGGVGGS</sequence>
<evidence type="ECO:0000256" key="2">
    <source>
        <dbReference type="SAM" id="Phobius"/>
    </source>
</evidence>
<keyword evidence="4" id="KW-1185">Reference proteome</keyword>
<reference evidence="3 4" key="1">
    <citation type="submission" date="2008-03" db="EMBL/GenBank/DDBJ databases">
        <title>The Genome Sequence of Verticillium dahliae VdLs.17.</title>
        <authorList>
            <consortium name="The Broad Institute Genome Sequencing Platform"/>
            <person name="Ma L.-J.J."/>
            <person name="Klosterman S.J."/>
            <person name="Subbarao K."/>
            <person name="Dobinson K."/>
            <person name="Veronese P."/>
            <person name="Kang S."/>
            <person name="Gold S.E."/>
            <person name="Young S."/>
            <person name="Jaffe D."/>
            <person name="Gnerre S."/>
            <person name="Berlin A."/>
            <person name="Heiman D."/>
            <person name="Hepburn T."/>
            <person name="Sykes S."/>
            <person name="Alvarado L."/>
            <person name="Kodira C.D."/>
            <person name="Lander E."/>
            <person name="Galagan J."/>
            <person name="Nusbaum C."/>
            <person name="Birren B."/>
        </authorList>
    </citation>
    <scope>NUCLEOTIDE SEQUENCE [LARGE SCALE GENOMIC DNA]</scope>
    <source>
        <strain evidence="4">VdLs.17 / ATCC MYA-4575 / FGSC 10137</strain>
    </source>
</reference>